<keyword evidence="11 15" id="KW-0057">Aromatic amino acid biosynthesis</keyword>
<evidence type="ECO:0000256" key="10">
    <source>
        <dbReference type="ARBA" id="ARBA00022842"/>
    </source>
</evidence>
<comment type="pathway">
    <text evidence="2 15">Amino-acid biosynthesis; L-tryptophan biosynthesis; L-tryptophan from chorismate: step 1/5.</text>
</comment>
<evidence type="ECO:0000256" key="9">
    <source>
        <dbReference type="ARBA" id="ARBA00022822"/>
    </source>
</evidence>
<name>A0A7V0QRL1_UNCAE</name>
<dbReference type="InterPro" id="IPR015890">
    <property type="entry name" value="Chorismate_C"/>
</dbReference>
<reference evidence="18" key="1">
    <citation type="journal article" date="2020" name="mSystems">
        <title>Genome- and Community-Level Interaction Insights into Carbon Utilization and Element Cycling Functions of Hydrothermarchaeota in Hydrothermal Sediment.</title>
        <authorList>
            <person name="Zhou Z."/>
            <person name="Liu Y."/>
            <person name="Xu W."/>
            <person name="Pan J."/>
            <person name="Luo Z.H."/>
            <person name="Li M."/>
        </authorList>
    </citation>
    <scope>NUCLEOTIDE SEQUENCE [LARGE SCALE GENOMIC DNA]</scope>
    <source>
        <strain evidence="18">HyVt-219</strain>
    </source>
</reference>
<dbReference type="GO" id="GO:0000162">
    <property type="term" value="P:L-tryptophan biosynthetic process"/>
    <property type="evidence" value="ECO:0007669"/>
    <property type="project" value="UniProtKB-UniPathway"/>
</dbReference>
<dbReference type="PANTHER" id="PTHR11236">
    <property type="entry name" value="AMINOBENZOATE/ANTHRANILATE SYNTHASE"/>
    <property type="match status" value="1"/>
</dbReference>
<feature type="domain" description="Chorismate-utilising enzyme C-terminal" evidence="16">
    <location>
        <begin position="226"/>
        <end position="479"/>
    </location>
</feature>
<dbReference type="AlphaFoldDB" id="A0A7V0QRL1"/>
<evidence type="ECO:0000256" key="15">
    <source>
        <dbReference type="RuleBase" id="RU364045"/>
    </source>
</evidence>
<keyword evidence="8 15" id="KW-0479">Metal-binding</keyword>
<evidence type="ECO:0000256" key="13">
    <source>
        <dbReference type="ARBA" id="ARBA00025634"/>
    </source>
</evidence>
<dbReference type="Pfam" id="PF04715">
    <property type="entry name" value="Anth_synt_I_N"/>
    <property type="match status" value="1"/>
</dbReference>
<dbReference type="GO" id="GO:0004049">
    <property type="term" value="F:anthranilate synthase activity"/>
    <property type="evidence" value="ECO:0007669"/>
    <property type="project" value="UniProtKB-EC"/>
</dbReference>
<evidence type="ECO:0000256" key="1">
    <source>
        <dbReference type="ARBA" id="ARBA00001946"/>
    </source>
</evidence>
<dbReference type="PRINTS" id="PR00095">
    <property type="entry name" value="ANTSNTHASEI"/>
</dbReference>
<dbReference type="NCBIfam" id="TIGR00564">
    <property type="entry name" value="trpE_most"/>
    <property type="match status" value="1"/>
</dbReference>
<proteinExistence type="inferred from homology"/>
<dbReference type="InterPro" id="IPR006805">
    <property type="entry name" value="Anth_synth_I_N"/>
</dbReference>
<evidence type="ECO:0000256" key="11">
    <source>
        <dbReference type="ARBA" id="ARBA00023141"/>
    </source>
</evidence>
<evidence type="ECO:0000256" key="3">
    <source>
        <dbReference type="ARBA" id="ARBA00009562"/>
    </source>
</evidence>
<feature type="domain" description="Anthranilate synthase component I N-terminal" evidence="17">
    <location>
        <begin position="30"/>
        <end position="170"/>
    </location>
</feature>
<evidence type="ECO:0000256" key="12">
    <source>
        <dbReference type="ARBA" id="ARBA00023239"/>
    </source>
</evidence>
<accession>A0A7V0QRL1</accession>
<dbReference type="InterPro" id="IPR005256">
    <property type="entry name" value="Anth_synth_I_PabB"/>
</dbReference>
<keyword evidence="9 15" id="KW-0822">Tryptophan biosynthesis</keyword>
<comment type="subunit">
    <text evidence="4 15">Heterotetramer consisting of two non-identical subunits: a beta subunit (TrpG) and a large alpha subunit (TrpE).</text>
</comment>
<dbReference type="InterPro" id="IPR019999">
    <property type="entry name" value="Anth_synth_I-like"/>
</dbReference>
<dbReference type="PANTHER" id="PTHR11236:SF48">
    <property type="entry name" value="ISOCHORISMATE SYNTHASE MENF"/>
    <property type="match status" value="1"/>
</dbReference>
<evidence type="ECO:0000256" key="7">
    <source>
        <dbReference type="ARBA" id="ARBA00022605"/>
    </source>
</evidence>
<keyword evidence="7 15" id="KW-0028">Amino-acid biosynthesis</keyword>
<evidence type="ECO:0000259" key="17">
    <source>
        <dbReference type="Pfam" id="PF04715"/>
    </source>
</evidence>
<organism evidence="18">
    <name type="scientific">Aerophobetes bacterium</name>
    <dbReference type="NCBI Taxonomy" id="2030807"/>
    <lineage>
        <taxon>Bacteria</taxon>
        <taxon>Candidatus Aerophobota</taxon>
    </lineage>
</organism>
<dbReference type="GO" id="GO:0046872">
    <property type="term" value="F:metal ion binding"/>
    <property type="evidence" value="ECO:0007669"/>
    <property type="project" value="UniProtKB-KW"/>
</dbReference>
<gene>
    <name evidence="15 18" type="primary">trpE</name>
    <name evidence="18" type="ORF">ENG47_06475</name>
</gene>
<evidence type="ECO:0000256" key="14">
    <source>
        <dbReference type="ARBA" id="ARBA00047683"/>
    </source>
</evidence>
<dbReference type="EMBL" id="DRBC01000391">
    <property type="protein sequence ID" value="HDN85380.1"/>
    <property type="molecule type" value="Genomic_DNA"/>
</dbReference>
<dbReference type="Pfam" id="PF00425">
    <property type="entry name" value="Chorismate_bind"/>
    <property type="match status" value="1"/>
</dbReference>
<protein>
    <recommendedName>
        <fullName evidence="6 15">Anthranilate synthase component 1</fullName>
        <ecNumber evidence="5 15">4.1.3.27</ecNumber>
    </recommendedName>
</protein>
<evidence type="ECO:0000256" key="6">
    <source>
        <dbReference type="ARBA" id="ARBA00020653"/>
    </source>
</evidence>
<comment type="similarity">
    <text evidence="3 15">Belongs to the anthranilate synthase component I family.</text>
</comment>
<comment type="cofactor">
    <cofactor evidence="1 15">
        <name>Mg(2+)</name>
        <dbReference type="ChEBI" id="CHEBI:18420"/>
    </cofactor>
</comment>
<dbReference type="EC" id="4.1.3.27" evidence="5 15"/>
<evidence type="ECO:0000313" key="18">
    <source>
        <dbReference type="EMBL" id="HDN85380.1"/>
    </source>
</evidence>
<dbReference type="InterPro" id="IPR005801">
    <property type="entry name" value="ADC_synthase"/>
</dbReference>
<evidence type="ECO:0000256" key="2">
    <source>
        <dbReference type="ARBA" id="ARBA00004873"/>
    </source>
</evidence>
<evidence type="ECO:0000256" key="8">
    <source>
        <dbReference type="ARBA" id="ARBA00022723"/>
    </source>
</evidence>
<comment type="function">
    <text evidence="13 15">Part of a heterotetrameric complex that catalyzes the two-step biosynthesis of anthranilate, an intermediate in the biosynthesis of L-tryptophan. In the first step, the glutamine-binding beta subunit (TrpG) of anthranilate synthase (AS) provides the glutamine amidotransferase activity which generates ammonia as a substrate that, along with chorismate, is used in the second step, catalyzed by the large alpha subunit of AS (TrpE) to produce anthranilate. In the absence of TrpG, TrpE can synthesize anthranilate directly from chorismate and high concentrations of ammonia.</text>
</comment>
<dbReference type="Gene3D" id="3.60.120.10">
    <property type="entry name" value="Anthranilate synthase"/>
    <property type="match status" value="1"/>
</dbReference>
<evidence type="ECO:0000259" key="16">
    <source>
        <dbReference type="Pfam" id="PF00425"/>
    </source>
</evidence>
<evidence type="ECO:0000256" key="5">
    <source>
        <dbReference type="ARBA" id="ARBA00012266"/>
    </source>
</evidence>
<evidence type="ECO:0000256" key="4">
    <source>
        <dbReference type="ARBA" id="ARBA00011575"/>
    </source>
</evidence>
<comment type="catalytic activity">
    <reaction evidence="14 15">
        <text>chorismate + L-glutamine = anthranilate + pyruvate + L-glutamate + H(+)</text>
        <dbReference type="Rhea" id="RHEA:21732"/>
        <dbReference type="ChEBI" id="CHEBI:15361"/>
        <dbReference type="ChEBI" id="CHEBI:15378"/>
        <dbReference type="ChEBI" id="CHEBI:16567"/>
        <dbReference type="ChEBI" id="CHEBI:29748"/>
        <dbReference type="ChEBI" id="CHEBI:29985"/>
        <dbReference type="ChEBI" id="CHEBI:58359"/>
        <dbReference type="EC" id="4.1.3.27"/>
    </reaction>
</comment>
<keyword evidence="12 15" id="KW-0456">Lyase</keyword>
<keyword evidence="10 15" id="KW-0460">Magnesium</keyword>
<dbReference type="Proteomes" id="UP000885660">
    <property type="component" value="Unassembled WGS sequence"/>
</dbReference>
<dbReference type="UniPathway" id="UPA00035">
    <property type="reaction ID" value="UER00040"/>
</dbReference>
<dbReference type="SUPFAM" id="SSF56322">
    <property type="entry name" value="ADC synthase"/>
    <property type="match status" value="1"/>
</dbReference>
<comment type="caution">
    <text evidence="18">The sequence shown here is derived from an EMBL/GenBank/DDBJ whole genome shotgun (WGS) entry which is preliminary data.</text>
</comment>
<sequence>MKITPDCAQFLKLSKKGNLIPVYIEVLPDFLTPFSLVQRFKNHNYFFLLESITGGEHIARYSFFGLNPVKIITTRKDKGEIQYSRLRREKIKISTDPLDIIKNQLNSYRYVRIKELPRFCGGFVGYIGYDVVRFFERIPDKNPDPLGLPDLLFMEVSDLYIFDHIRQRIIILTHAFLNEDGVRTAYKKACNRLREMYEYLKKPIPLQSVVLPQYVTASRMKSNFKKEEFLKAVKKAKKYIKEGDIIQVVVSQRFERETRVSDAEIYRWLRFINPSPYMYYLRCDDHALIGSSPEVFVRCENGRTELRPIAGTRRRGKNEDEDLRLEQELLNDEKEKAEHIMLVDLGRNDLGRVCKYGSVNVKELMVIEKYSHVMHIVSDVVGELRKDKDIFDLIRAAFPAGTVSGAPKVRAMEIIDELENTKRGVYAGCVGYFSYSGNLDSCITIRTVIKKGARAYIQAGAGIVADSIPEREYQETVNKAQALTRAIDYAEASRELKK</sequence>